<dbReference type="InterPro" id="IPR026042">
    <property type="entry name" value="YjbJ"/>
</dbReference>
<protein>
    <submittedName>
        <fullName evidence="3">CsbD family protein</fullName>
    </submittedName>
</protein>
<proteinExistence type="inferred from homology"/>
<dbReference type="AlphaFoldDB" id="A0A3A8AAI4"/>
<dbReference type="PANTHER" id="PTHR34977:SF1">
    <property type="entry name" value="UPF0337 PROTEIN YJBJ"/>
    <property type="match status" value="1"/>
</dbReference>
<sequence length="65" mass="7670">MNWDQIEGKWTEFKGKARQKWGELTDDELDQVQGNREELAGKIQAKYGKTREEAKREIDEWADSV</sequence>
<evidence type="ECO:0000313" key="4">
    <source>
        <dbReference type="Proteomes" id="UP000246132"/>
    </source>
</evidence>
<comment type="similarity">
    <text evidence="1">Belongs to the UPF0337 (CsbD) family.</text>
</comment>
<dbReference type="InterPro" id="IPR050423">
    <property type="entry name" value="UPF0337_stress_rsp"/>
</dbReference>
<keyword evidence="4" id="KW-1185">Reference proteome</keyword>
<dbReference type="Gene3D" id="1.10.1470.10">
    <property type="entry name" value="YjbJ"/>
    <property type="match status" value="1"/>
</dbReference>
<organism evidence="3 4">
    <name type="scientific">Oceaniradius stylonematis</name>
    <dbReference type="NCBI Taxonomy" id="2184161"/>
    <lineage>
        <taxon>Bacteria</taxon>
        <taxon>Pseudomonadati</taxon>
        <taxon>Pseudomonadota</taxon>
        <taxon>Alphaproteobacteria</taxon>
        <taxon>Hyphomicrobiales</taxon>
        <taxon>Ahrensiaceae</taxon>
        <taxon>Oceaniradius</taxon>
    </lineage>
</organism>
<dbReference type="Proteomes" id="UP000246132">
    <property type="component" value="Unassembled WGS sequence"/>
</dbReference>
<evidence type="ECO:0000313" key="3">
    <source>
        <dbReference type="EMBL" id="RKF06936.1"/>
    </source>
</evidence>
<dbReference type="RefSeq" id="WP_109766513.1">
    <property type="nucleotide sequence ID" value="NZ_JASHJQ010000024.1"/>
</dbReference>
<dbReference type="InterPro" id="IPR008462">
    <property type="entry name" value="CsbD"/>
</dbReference>
<evidence type="ECO:0000259" key="2">
    <source>
        <dbReference type="Pfam" id="PF05532"/>
    </source>
</evidence>
<dbReference type="OrthoDB" id="9796058at2"/>
<gene>
    <name evidence="3" type="ORF">DEM25_009875</name>
</gene>
<dbReference type="Pfam" id="PF05532">
    <property type="entry name" value="CsbD"/>
    <property type="match status" value="1"/>
</dbReference>
<evidence type="ECO:0000256" key="1">
    <source>
        <dbReference type="ARBA" id="ARBA00009129"/>
    </source>
</evidence>
<accession>A0A3A8AAI4</accession>
<dbReference type="PIRSF" id="PIRSF039008">
    <property type="entry name" value="YjbJ"/>
    <property type="match status" value="1"/>
</dbReference>
<name>A0A3A8AAI4_9HYPH</name>
<dbReference type="SUPFAM" id="SSF69047">
    <property type="entry name" value="Hypothetical protein YjbJ"/>
    <property type="match status" value="1"/>
</dbReference>
<reference evidence="3 4" key="1">
    <citation type="journal article" date="2018" name="Int. J. Syst. Bacteriol.">
        <title>Oceaniradius stylonemae gen. nov., sp. nov., isolated from a red alga, Stylonema cornu-cervi.</title>
        <authorList>
            <person name="Jeong S."/>
        </authorList>
    </citation>
    <scope>NUCLEOTIDE SEQUENCE [LARGE SCALE GENOMIC DNA]</scope>
    <source>
        <strain evidence="3 4">StC1</strain>
    </source>
</reference>
<comment type="caution">
    <text evidence="3">The sequence shown here is derived from an EMBL/GenBank/DDBJ whole genome shotgun (WGS) entry which is preliminary data.</text>
</comment>
<dbReference type="InterPro" id="IPR036629">
    <property type="entry name" value="YjbJ_sf"/>
</dbReference>
<dbReference type="EMBL" id="QFWV02000005">
    <property type="protein sequence ID" value="RKF06936.1"/>
    <property type="molecule type" value="Genomic_DNA"/>
</dbReference>
<dbReference type="PANTHER" id="PTHR34977">
    <property type="entry name" value="UPF0337 PROTEIN YJBJ"/>
    <property type="match status" value="1"/>
</dbReference>
<feature type="domain" description="CsbD-like" evidence="2">
    <location>
        <begin position="4"/>
        <end position="56"/>
    </location>
</feature>